<reference evidence="1 2" key="1">
    <citation type="submission" date="2019-10" db="EMBL/GenBank/DDBJ databases">
        <title>Whole genome shotgun sequence of Acrocarpospora macrocephala NBRC 16266.</title>
        <authorList>
            <person name="Ichikawa N."/>
            <person name="Kimura A."/>
            <person name="Kitahashi Y."/>
            <person name="Komaki H."/>
            <person name="Oguchi A."/>
        </authorList>
    </citation>
    <scope>NUCLEOTIDE SEQUENCE [LARGE SCALE GENOMIC DNA]</scope>
    <source>
        <strain evidence="1 2">NBRC 16266</strain>
    </source>
</reference>
<proteinExistence type="predicted"/>
<comment type="caution">
    <text evidence="1">The sequence shown here is derived from an EMBL/GenBank/DDBJ whole genome shotgun (WGS) entry which is preliminary data.</text>
</comment>
<dbReference type="Proteomes" id="UP000331127">
    <property type="component" value="Unassembled WGS sequence"/>
</dbReference>
<dbReference type="OrthoDB" id="9789980at2"/>
<dbReference type="EMBL" id="BLAE01000038">
    <property type="protein sequence ID" value="GES12704.1"/>
    <property type="molecule type" value="Genomic_DNA"/>
</dbReference>
<protein>
    <recommendedName>
        <fullName evidence="3">DUF4241 domain-containing protein</fullName>
    </recommendedName>
</protein>
<name>A0A5M3WUZ2_9ACTN</name>
<evidence type="ECO:0008006" key="3">
    <source>
        <dbReference type="Google" id="ProtNLM"/>
    </source>
</evidence>
<accession>A0A5M3WUZ2</accession>
<sequence>MAVLVDELNVTYCEGWNPVSRSTVGLLSEETAAERDRHGEQYAVLLSTDRPRLLLEIAWRQGYCGLWLFDAQGRRTERFDYRRLAEGRVFLRETSEWRYDSAEQAEFDARAWTVRRRFNPDGSSLEVLAPKGEYGGSTHTWPKVDADQLWSPVPAFGEWTFADKFDPDISPSVGLRVTVDPQAPELPVAKPPWRPPTPLRPSRLESMFQPEARLTVPDMGEVVIEVRSGGTLVMPTGRLTAADPGWLDSGLQPFTVEARPGEYDVSLAVVRCVDDPEHVRVAGVKLIIQHWLPSSWEPALRPGQDPRLLGEGEFYGFSVDTGMGCLLDASAIEALTVVAEENYDEICDRVSQHAAAGFDAGSGVNCVAFLSGWGDGSYPVWIGRDAEGEVVCFVADMLLLADDAAVTPEAMG</sequence>
<dbReference type="RefSeq" id="WP_155358001.1">
    <property type="nucleotide sequence ID" value="NZ_BAAAHL010000080.1"/>
</dbReference>
<dbReference type="Pfam" id="PF14025">
    <property type="entry name" value="DUF4241"/>
    <property type="match status" value="1"/>
</dbReference>
<dbReference type="AlphaFoldDB" id="A0A5M3WUZ2"/>
<keyword evidence="2" id="KW-1185">Reference proteome</keyword>
<evidence type="ECO:0000313" key="2">
    <source>
        <dbReference type="Proteomes" id="UP000331127"/>
    </source>
</evidence>
<dbReference type="InterPro" id="IPR025335">
    <property type="entry name" value="DUF4241"/>
</dbReference>
<gene>
    <name evidence="1" type="ORF">Amac_063010</name>
</gene>
<evidence type="ECO:0000313" key="1">
    <source>
        <dbReference type="EMBL" id="GES12704.1"/>
    </source>
</evidence>
<organism evidence="1 2">
    <name type="scientific">Acrocarpospora macrocephala</name>
    <dbReference type="NCBI Taxonomy" id="150177"/>
    <lineage>
        <taxon>Bacteria</taxon>
        <taxon>Bacillati</taxon>
        <taxon>Actinomycetota</taxon>
        <taxon>Actinomycetes</taxon>
        <taxon>Streptosporangiales</taxon>
        <taxon>Streptosporangiaceae</taxon>
        <taxon>Acrocarpospora</taxon>
    </lineage>
</organism>